<name>A0A5D4S2T3_9BACI</name>
<evidence type="ECO:0000313" key="7">
    <source>
        <dbReference type="EMBL" id="TYS57895.1"/>
    </source>
</evidence>
<evidence type="ECO:0000256" key="1">
    <source>
        <dbReference type="ARBA" id="ARBA00008857"/>
    </source>
</evidence>
<dbReference type="GO" id="GO:0015074">
    <property type="term" value="P:DNA integration"/>
    <property type="evidence" value="ECO:0007669"/>
    <property type="project" value="InterPro"/>
</dbReference>
<dbReference type="RefSeq" id="WP_148951028.1">
    <property type="nucleotide sequence ID" value="NZ_VTES01000011.1"/>
</dbReference>
<dbReference type="GO" id="GO:0003677">
    <property type="term" value="F:DNA binding"/>
    <property type="evidence" value="ECO:0007669"/>
    <property type="project" value="UniProtKB-UniRule"/>
</dbReference>
<dbReference type="GO" id="GO:0006310">
    <property type="term" value="P:DNA recombination"/>
    <property type="evidence" value="ECO:0007669"/>
    <property type="project" value="UniProtKB-KW"/>
</dbReference>
<protein>
    <submittedName>
        <fullName evidence="7">Site-specific integrase</fullName>
    </submittedName>
</protein>
<evidence type="ECO:0000259" key="6">
    <source>
        <dbReference type="PROSITE" id="PS51900"/>
    </source>
</evidence>
<dbReference type="EMBL" id="VTES01000011">
    <property type="protein sequence ID" value="TYS57895.1"/>
    <property type="molecule type" value="Genomic_DNA"/>
</dbReference>
<dbReference type="Gene3D" id="1.10.443.10">
    <property type="entry name" value="Intergrase catalytic core"/>
    <property type="match status" value="1"/>
</dbReference>
<dbReference type="InterPro" id="IPR028259">
    <property type="entry name" value="AP2-like_int_N"/>
</dbReference>
<feature type="domain" description="Tyr recombinase" evidence="5">
    <location>
        <begin position="174"/>
        <end position="378"/>
    </location>
</feature>
<dbReference type="Gene3D" id="1.10.150.130">
    <property type="match status" value="1"/>
</dbReference>
<keyword evidence="2 4" id="KW-0238">DNA-binding</keyword>
<dbReference type="SUPFAM" id="SSF56349">
    <property type="entry name" value="DNA breaking-rejoining enzymes"/>
    <property type="match status" value="1"/>
</dbReference>
<feature type="domain" description="Core-binding (CB)" evidence="6">
    <location>
        <begin position="63"/>
        <end position="144"/>
    </location>
</feature>
<gene>
    <name evidence="7" type="ORF">FZD47_23965</name>
</gene>
<dbReference type="InterPro" id="IPR013762">
    <property type="entry name" value="Integrase-like_cat_sf"/>
</dbReference>
<keyword evidence="3" id="KW-0233">DNA recombination</keyword>
<evidence type="ECO:0000256" key="4">
    <source>
        <dbReference type="PROSITE-ProRule" id="PRU01248"/>
    </source>
</evidence>
<proteinExistence type="inferred from homology"/>
<dbReference type="InterPro" id="IPR010998">
    <property type="entry name" value="Integrase_recombinase_N"/>
</dbReference>
<dbReference type="PANTHER" id="PTHR30349">
    <property type="entry name" value="PHAGE INTEGRASE-RELATED"/>
    <property type="match status" value="1"/>
</dbReference>
<dbReference type="Pfam" id="PF14657">
    <property type="entry name" value="Arm-DNA-bind_4"/>
    <property type="match status" value="1"/>
</dbReference>
<dbReference type="InterPro" id="IPR050090">
    <property type="entry name" value="Tyrosine_recombinase_XerCD"/>
</dbReference>
<dbReference type="Proteomes" id="UP000323732">
    <property type="component" value="Unassembled WGS sequence"/>
</dbReference>
<organism evidence="7 8">
    <name type="scientific">Bacillus infantis</name>
    <dbReference type="NCBI Taxonomy" id="324767"/>
    <lineage>
        <taxon>Bacteria</taxon>
        <taxon>Bacillati</taxon>
        <taxon>Bacillota</taxon>
        <taxon>Bacilli</taxon>
        <taxon>Bacillales</taxon>
        <taxon>Bacillaceae</taxon>
        <taxon>Bacillus</taxon>
    </lineage>
</organism>
<dbReference type="InterPro" id="IPR044068">
    <property type="entry name" value="CB"/>
</dbReference>
<dbReference type="PROSITE" id="PS51900">
    <property type="entry name" value="CB"/>
    <property type="match status" value="1"/>
</dbReference>
<dbReference type="PROSITE" id="PS51898">
    <property type="entry name" value="TYR_RECOMBINASE"/>
    <property type="match status" value="1"/>
</dbReference>
<accession>A0A5D4S2T3</accession>
<dbReference type="CDD" id="cd01189">
    <property type="entry name" value="INT_ICEBs1_C_like"/>
    <property type="match status" value="1"/>
</dbReference>
<sequence>MAQFRQRGKTWTYVIDMGMDPLTKKRRPQISKGGFKTKKEAQAAARIVELEKQNGMLIKESQMPFEQFAQDWLKAYSRSGVKVSSVRAREKEMKHFISVWGPYPVSRITKKMYQDHIINLTEKYSRNYVDGIHSTGRMIFRQAIEFGIIKINPTENFRLPKQQAKVEDLEKAEDEYKFLEKEELAGFLKLCHSDGLEMDALVFTALSYTGLRIGELLALKWADIDLEQGKLRVTKTLYNPNNNYLNYQLLTPKTTGSIRTIKIDDLLVNMLKKHKIKQNEVKLRNSMIYKNEGFIFAREDGYPQLRKVFETRLKRLLKKAGIEKNITPHSFRHTHTSLLIEAGVGIKEIQQRLGHSDINTTMNIYAHMTANMEEKASQQFSKLMKDLLL</sequence>
<evidence type="ECO:0000256" key="2">
    <source>
        <dbReference type="ARBA" id="ARBA00023125"/>
    </source>
</evidence>
<dbReference type="InterPro" id="IPR002104">
    <property type="entry name" value="Integrase_catalytic"/>
</dbReference>
<comment type="caution">
    <text evidence="7">The sequence shown here is derived from an EMBL/GenBank/DDBJ whole genome shotgun (WGS) entry which is preliminary data.</text>
</comment>
<evidence type="ECO:0000256" key="3">
    <source>
        <dbReference type="ARBA" id="ARBA00023172"/>
    </source>
</evidence>
<dbReference type="PANTHER" id="PTHR30349:SF64">
    <property type="entry name" value="PROPHAGE INTEGRASE INTD-RELATED"/>
    <property type="match status" value="1"/>
</dbReference>
<dbReference type="AlphaFoldDB" id="A0A5D4S2T3"/>
<dbReference type="Pfam" id="PF00589">
    <property type="entry name" value="Phage_integrase"/>
    <property type="match status" value="1"/>
</dbReference>
<evidence type="ECO:0000259" key="5">
    <source>
        <dbReference type="PROSITE" id="PS51898"/>
    </source>
</evidence>
<dbReference type="InterPro" id="IPR011010">
    <property type="entry name" value="DNA_brk_join_enz"/>
</dbReference>
<reference evidence="7 8" key="1">
    <citation type="submission" date="2019-08" db="EMBL/GenBank/DDBJ databases">
        <title>Bacillus genomes from the desert of Cuatro Cienegas, Coahuila.</title>
        <authorList>
            <person name="Olmedo-Alvarez G."/>
        </authorList>
    </citation>
    <scope>NUCLEOTIDE SEQUENCE [LARGE SCALE GENOMIC DNA]</scope>
    <source>
        <strain evidence="7 8">CH37_1T</strain>
    </source>
</reference>
<evidence type="ECO:0000313" key="8">
    <source>
        <dbReference type="Proteomes" id="UP000323732"/>
    </source>
</evidence>
<comment type="similarity">
    <text evidence="1">Belongs to the 'phage' integrase family.</text>
</comment>